<keyword evidence="1" id="KW-0812">Transmembrane</keyword>
<accession>A0ABD1EL07</accession>
<name>A0ABD1EL07_HYPHA</name>
<keyword evidence="3" id="KW-1185">Reference proteome</keyword>
<sequence length="218" mass="25972">MIKLLNGPFYEPPMKSLGELVKRDIDIKLLPTLAFFFQYTDSEYYKEIYAKHRVLKEHDLYEISEKLLRRKNFATVTYEGFITMRPAIRKSFSTITFFKNVYRVGMPKNYYMYEEFFDLFSRIVQNGIIIKLKNLHEHLYGLHYFDNSDHKRTYVITMKQIEPPFILLATGLLTAFAVFLLENVIKLIIHRGHSIFFHLIARLCENTANIKKQSCKEF</sequence>
<comment type="caution">
    <text evidence="2">The sequence shown here is derived from an EMBL/GenBank/DDBJ whole genome shotgun (WGS) entry which is preliminary data.</text>
</comment>
<organism evidence="2 3">
    <name type="scientific">Hypothenemus hampei</name>
    <name type="common">Coffee berry borer</name>
    <dbReference type="NCBI Taxonomy" id="57062"/>
    <lineage>
        <taxon>Eukaryota</taxon>
        <taxon>Metazoa</taxon>
        <taxon>Ecdysozoa</taxon>
        <taxon>Arthropoda</taxon>
        <taxon>Hexapoda</taxon>
        <taxon>Insecta</taxon>
        <taxon>Pterygota</taxon>
        <taxon>Neoptera</taxon>
        <taxon>Endopterygota</taxon>
        <taxon>Coleoptera</taxon>
        <taxon>Polyphaga</taxon>
        <taxon>Cucujiformia</taxon>
        <taxon>Curculionidae</taxon>
        <taxon>Scolytinae</taxon>
        <taxon>Hypothenemus</taxon>
    </lineage>
</organism>
<dbReference type="EMBL" id="JBDJPC010000006">
    <property type="protein sequence ID" value="KAL1497031.1"/>
    <property type="molecule type" value="Genomic_DNA"/>
</dbReference>
<feature type="transmembrane region" description="Helical" evidence="1">
    <location>
        <begin position="165"/>
        <end position="185"/>
    </location>
</feature>
<dbReference type="Proteomes" id="UP001566132">
    <property type="component" value="Unassembled WGS sequence"/>
</dbReference>
<evidence type="ECO:0000313" key="2">
    <source>
        <dbReference type="EMBL" id="KAL1497031.1"/>
    </source>
</evidence>
<keyword evidence="1" id="KW-1133">Transmembrane helix</keyword>
<proteinExistence type="predicted"/>
<gene>
    <name evidence="2" type="ORF">ABEB36_008060</name>
</gene>
<evidence type="ECO:0000313" key="3">
    <source>
        <dbReference type="Proteomes" id="UP001566132"/>
    </source>
</evidence>
<evidence type="ECO:0000256" key="1">
    <source>
        <dbReference type="SAM" id="Phobius"/>
    </source>
</evidence>
<protein>
    <submittedName>
        <fullName evidence="2">Uncharacterized protein</fullName>
    </submittedName>
</protein>
<keyword evidence="1" id="KW-0472">Membrane</keyword>
<dbReference type="AlphaFoldDB" id="A0ABD1EL07"/>
<reference evidence="2 3" key="1">
    <citation type="submission" date="2024-05" db="EMBL/GenBank/DDBJ databases">
        <title>Genetic variation in Jamaican populations of the coffee berry borer (Hypothenemus hampei).</title>
        <authorList>
            <person name="Errbii M."/>
            <person name="Myrie A."/>
        </authorList>
    </citation>
    <scope>NUCLEOTIDE SEQUENCE [LARGE SCALE GENOMIC DNA]</scope>
    <source>
        <strain evidence="2">JA-Hopewell-2020-01-JO</strain>
        <tissue evidence="2">Whole body</tissue>
    </source>
</reference>